<dbReference type="GO" id="GO:0008720">
    <property type="term" value="F:D-lactate dehydrogenase (NAD+) activity"/>
    <property type="evidence" value="ECO:0007669"/>
    <property type="project" value="TreeGrafter"/>
</dbReference>
<comment type="caution">
    <text evidence="6">The sequence shown here is derived from an EMBL/GenBank/DDBJ whole genome shotgun (WGS) entry which is preliminary data.</text>
</comment>
<dbReference type="PANTHER" id="PTHR11748:SF119">
    <property type="entry name" value="D-2-HYDROXYGLUTARATE DEHYDROGENASE"/>
    <property type="match status" value="1"/>
</dbReference>
<evidence type="ECO:0000256" key="4">
    <source>
        <dbReference type="ARBA" id="ARBA00023002"/>
    </source>
</evidence>
<dbReference type="Pfam" id="PF01565">
    <property type="entry name" value="FAD_binding_4"/>
    <property type="match status" value="1"/>
</dbReference>
<dbReference type="Gene3D" id="1.10.45.10">
    <property type="entry name" value="Vanillyl-alcohol Oxidase, Chain A, domain 4"/>
    <property type="match status" value="1"/>
</dbReference>
<accession>A0A1F6EI70</accession>
<dbReference type="InterPro" id="IPR016164">
    <property type="entry name" value="FAD-linked_Oxase-like_C"/>
</dbReference>
<dbReference type="SUPFAM" id="SSF55103">
    <property type="entry name" value="FAD-linked oxidases, C-terminal domain"/>
    <property type="match status" value="1"/>
</dbReference>
<dbReference type="InterPro" id="IPR016169">
    <property type="entry name" value="FAD-bd_PCMH_sub2"/>
</dbReference>
<dbReference type="GO" id="GO:0004458">
    <property type="term" value="F:D-lactate dehydrogenase (cytochrome) activity"/>
    <property type="evidence" value="ECO:0007669"/>
    <property type="project" value="TreeGrafter"/>
</dbReference>
<evidence type="ECO:0000256" key="3">
    <source>
        <dbReference type="ARBA" id="ARBA00022827"/>
    </source>
</evidence>
<dbReference type="InterPro" id="IPR004113">
    <property type="entry name" value="FAD-bd_oxidored_4_C"/>
</dbReference>
<dbReference type="PROSITE" id="PS51387">
    <property type="entry name" value="FAD_PCMH"/>
    <property type="match status" value="1"/>
</dbReference>
<dbReference type="InterPro" id="IPR006094">
    <property type="entry name" value="Oxid_FAD_bind_N"/>
</dbReference>
<feature type="domain" description="FAD-binding PCMH-type" evidence="5">
    <location>
        <begin position="32"/>
        <end position="266"/>
    </location>
</feature>
<sequence>MSPRDDIAAIIKGDVSDASLDLERLSRDTSIFRRHPELVISPRDVHDLAALVRYVYAARVKGENISLTARSAGTDMTGGPLTDSIVVSFMKYMNHIQEIGPDYAIAEPGVYYRDLEKATLAKNGMLLPSYPASREICALGGIVANNAGGELTLKYGKTDRYVQALDVVLSDGSEATFVPLSSTELEEKKLEKTLEGDIYRKMHALLEENRETIEAARPKVSKNSSGYALWSVEDPEKGTFDLSKLIVGSQGTLALITSAKIGLMRRKMHRAMLVVFLKSLDILPEIVHRVLKHDPESFESYDNHTFRLAVRLMPEMLRQMGIFHAARLGLSFLPEVGMVLTGGVPRLVLMAEFSEDSDVVAHDRVRAARESLAGLPVQTKLALGDMATEKYWRVRREGFNILRKSLPGLYAAPFIDDCVVDPDVYPRFLPELEALMESHPFTFAIQGHVGNGNFHIFPLVDMSKDEVRKEILELNKRVYELVLKYGGSITGEHNDGIIRTPFVVQMFGPEMYALFEKTKQIFDPLNVFNPGKKVGGTIADIERYMMKTS</sequence>
<evidence type="ECO:0000256" key="2">
    <source>
        <dbReference type="ARBA" id="ARBA00022630"/>
    </source>
</evidence>
<dbReference type="GO" id="GO:0071949">
    <property type="term" value="F:FAD binding"/>
    <property type="evidence" value="ECO:0007669"/>
    <property type="project" value="InterPro"/>
</dbReference>
<evidence type="ECO:0000259" key="5">
    <source>
        <dbReference type="PROSITE" id="PS51387"/>
    </source>
</evidence>
<dbReference type="GO" id="GO:1903457">
    <property type="term" value="P:lactate catabolic process"/>
    <property type="evidence" value="ECO:0007669"/>
    <property type="project" value="TreeGrafter"/>
</dbReference>
<dbReference type="SUPFAM" id="SSF56176">
    <property type="entry name" value="FAD-binding/transporter-associated domain-like"/>
    <property type="match status" value="1"/>
</dbReference>
<keyword evidence="2" id="KW-0285">Flavoprotein</keyword>
<name>A0A1F6EI70_9BACT</name>
<evidence type="ECO:0000256" key="1">
    <source>
        <dbReference type="ARBA" id="ARBA00001974"/>
    </source>
</evidence>
<comment type="cofactor">
    <cofactor evidence="1">
        <name>FAD</name>
        <dbReference type="ChEBI" id="CHEBI:57692"/>
    </cofactor>
</comment>
<keyword evidence="4" id="KW-0560">Oxidoreductase</keyword>
<evidence type="ECO:0000313" key="6">
    <source>
        <dbReference type="EMBL" id="OGG73331.1"/>
    </source>
</evidence>
<dbReference type="AlphaFoldDB" id="A0A1F6EI70"/>
<proteinExistence type="predicted"/>
<dbReference type="Proteomes" id="UP000177306">
    <property type="component" value="Unassembled WGS sequence"/>
</dbReference>
<reference evidence="6 7" key="1">
    <citation type="journal article" date="2016" name="Nat. Commun.">
        <title>Thousands of microbial genomes shed light on interconnected biogeochemical processes in an aquifer system.</title>
        <authorList>
            <person name="Anantharaman K."/>
            <person name="Brown C.T."/>
            <person name="Hug L.A."/>
            <person name="Sharon I."/>
            <person name="Castelle C.J."/>
            <person name="Probst A.J."/>
            <person name="Thomas B.C."/>
            <person name="Singh A."/>
            <person name="Wilkins M.J."/>
            <person name="Karaoz U."/>
            <person name="Brodie E.L."/>
            <person name="Williams K.H."/>
            <person name="Hubbard S.S."/>
            <person name="Banfield J.F."/>
        </authorList>
    </citation>
    <scope>NUCLEOTIDE SEQUENCE [LARGE SCALE GENOMIC DNA]</scope>
</reference>
<organism evidence="6 7">
    <name type="scientific">Candidatus Kaiserbacteria bacterium RIFCSPLOWO2_01_FULL_53_17</name>
    <dbReference type="NCBI Taxonomy" id="1798511"/>
    <lineage>
        <taxon>Bacteria</taxon>
        <taxon>Candidatus Kaiseribacteriota</taxon>
    </lineage>
</organism>
<dbReference type="InterPro" id="IPR016166">
    <property type="entry name" value="FAD-bd_PCMH"/>
</dbReference>
<keyword evidence="3" id="KW-0274">FAD</keyword>
<protein>
    <recommendedName>
        <fullName evidence="5">FAD-binding PCMH-type domain-containing protein</fullName>
    </recommendedName>
</protein>
<dbReference type="InterPro" id="IPR036318">
    <property type="entry name" value="FAD-bd_PCMH-like_sf"/>
</dbReference>
<dbReference type="Pfam" id="PF02913">
    <property type="entry name" value="FAD-oxidase_C"/>
    <property type="match status" value="1"/>
</dbReference>
<dbReference type="EMBL" id="MFLY01000003">
    <property type="protein sequence ID" value="OGG73331.1"/>
    <property type="molecule type" value="Genomic_DNA"/>
</dbReference>
<gene>
    <name evidence="6" type="ORF">A3A38_01415</name>
</gene>
<dbReference type="Gene3D" id="3.30.70.2740">
    <property type="match status" value="1"/>
</dbReference>
<dbReference type="InterPro" id="IPR016171">
    <property type="entry name" value="Vanillyl_alc_oxidase_C-sub2"/>
</dbReference>
<dbReference type="PANTHER" id="PTHR11748">
    <property type="entry name" value="D-LACTATE DEHYDROGENASE"/>
    <property type="match status" value="1"/>
</dbReference>
<dbReference type="Gene3D" id="3.30.465.10">
    <property type="match status" value="1"/>
</dbReference>
<evidence type="ECO:0000313" key="7">
    <source>
        <dbReference type="Proteomes" id="UP000177306"/>
    </source>
</evidence>